<evidence type="ECO:0000313" key="5">
    <source>
        <dbReference type="EMBL" id="KZV20127.1"/>
    </source>
</evidence>
<evidence type="ECO:0000256" key="2">
    <source>
        <dbReference type="ARBA" id="ARBA00022771"/>
    </source>
</evidence>
<gene>
    <name evidence="5" type="ORF">F511_00984</name>
</gene>
<dbReference type="PANTHER" id="PTHR42647:SF71">
    <property type="entry name" value="E3 UBIQUITIN-PROTEIN LIGASE BOI"/>
    <property type="match status" value="1"/>
</dbReference>
<dbReference type="Gene3D" id="3.30.40.10">
    <property type="entry name" value="Zinc/RING finger domain, C3HC4 (zinc finger)"/>
    <property type="match status" value="1"/>
</dbReference>
<keyword evidence="3" id="KW-0862">Zinc</keyword>
<keyword evidence="4" id="KW-0175">Coiled coil</keyword>
<dbReference type="EMBL" id="KV016225">
    <property type="protein sequence ID" value="KZV20127.1"/>
    <property type="molecule type" value="Genomic_DNA"/>
</dbReference>
<protein>
    <submittedName>
        <fullName evidence="5">SBP family protein</fullName>
    </submittedName>
</protein>
<name>A0A2Z7AED7_9LAMI</name>
<dbReference type="InterPro" id="IPR013083">
    <property type="entry name" value="Znf_RING/FYVE/PHD"/>
</dbReference>
<evidence type="ECO:0000313" key="6">
    <source>
        <dbReference type="Proteomes" id="UP000250235"/>
    </source>
</evidence>
<keyword evidence="1" id="KW-0479">Metal-binding</keyword>
<keyword evidence="6" id="KW-1185">Reference proteome</keyword>
<dbReference type="OrthoDB" id="1711136at2759"/>
<evidence type="ECO:0000256" key="1">
    <source>
        <dbReference type="ARBA" id="ARBA00022723"/>
    </source>
</evidence>
<dbReference type="Proteomes" id="UP000250235">
    <property type="component" value="Unassembled WGS sequence"/>
</dbReference>
<dbReference type="GO" id="GO:0008270">
    <property type="term" value="F:zinc ion binding"/>
    <property type="evidence" value="ECO:0007669"/>
    <property type="project" value="UniProtKB-KW"/>
</dbReference>
<dbReference type="GO" id="GO:0004842">
    <property type="term" value="F:ubiquitin-protein transferase activity"/>
    <property type="evidence" value="ECO:0007669"/>
    <property type="project" value="TreeGrafter"/>
</dbReference>
<reference evidence="5 6" key="1">
    <citation type="journal article" date="2015" name="Proc. Natl. Acad. Sci. U.S.A.">
        <title>The resurrection genome of Boea hygrometrica: A blueprint for survival of dehydration.</title>
        <authorList>
            <person name="Xiao L."/>
            <person name="Yang G."/>
            <person name="Zhang L."/>
            <person name="Yang X."/>
            <person name="Zhao S."/>
            <person name="Ji Z."/>
            <person name="Zhou Q."/>
            <person name="Hu M."/>
            <person name="Wang Y."/>
            <person name="Chen M."/>
            <person name="Xu Y."/>
            <person name="Jin H."/>
            <person name="Xiao X."/>
            <person name="Hu G."/>
            <person name="Bao F."/>
            <person name="Hu Y."/>
            <person name="Wan P."/>
            <person name="Li L."/>
            <person name="Deng X."/>
            <person name="Kuang T."/>
            <person name="Xiang C."/>
            <person name="Zhu J.K."/>
            <person name="Oliver M.J."/>
            <person name="He Y."/>
        </authorList>
    </citation>
    <scope>NUCLEOTIDE SEQUENCE [LARGE SCALE GENOMIC DNA]</scope>
    <source>
        <strain evidence="6">cv. XS01</strain>
    </source>
</reference>
<evidence type="ECO:0000256" key="3">
    <source>
        <dbReference type="ARBA" id="ARBA00022833"/>
    </source>
</evidence>
<dbReference type="AlphaFoldDB" id="A0A2Z7AED7"/>
<dbReference type="Pfam" id="PF13920">
    <property type="entry name" value="zf-C3HC4_3"/>
    <property type="match status" value="1"/>
</dbReference>
<keyword evidence="2" id="KW-0863">Zinc-finger</keyword>
<dbReference type="PANTHER" id="PTHR42647">
    <property type="entry name" value="SBP (S-RIBONUCLEASE BINDING PROTEIN) FAMILY PROTEIN"/>
    <property type="match status" value="1"/>
</dbReference>
<organism evidence="5 6">
    <name type="scientific">Dorcoceras hygrometricum</name>
    <dbReference type="NCBI Taxonomy" id="472368"/>
    <lineage>
        <taxon>Eukaryota</taxon>
        <taxon>Viridiplantae</taxon>
        <taxon>Streptophyta</taxon>
        <taxon>Embryophyta</taxon>
        <taxon>Tracheophyta</taxon>
        <taxon>Spermatophyta</taxon>
        <taxon>Magnoliopsida</taxon>
        <taxon>eudicotyledons</taxon>
        <taxon>Gunneridae</taxon>
        <taxon>Pentapetalae</taxon>
        <taxon>asterids</taxon>
        <taxon>lamiids</taxon>
        <taxon>Lamiales</taxon>
        <taxon>Gesneriaceae</taxon>
        <taxon>Didymocarpoideae</taxon>
        <taxon>Trichosporeae</taxon>
        <taxon>Loxocarpinae</taxon>
        <taxon>Dorcoceras</taxon>
    </lineage>
</organism>
<sequence>MGYRSFVGCGSQDWVIGFEDGIFFQDIQGHDLQRKGVVLPVLGSSDNQAVASCSQTLPMEFQQCLSSEAERQNLEMNWFLQLENQNLRSLVQEATRKQAAVLHKHYESRIKFIMQQKDEQLSNSRNKAIELQDFLRRAEMEAKAWEAKATEKEAAVSDLNNKLKQFRLKEYSLCDSSSSSCSTKQTGKTKEESRKIGCKLCEARRSCVVLFPCKHLCCCTACEPLLGHCPVCGTVKEASLEVFFGLQKPAN</sequence>
<evidence type="ECO:0000256" key="4">
    <source>
        <dbReference type="SAM" id="Coils"/>
    </source>
</evidence>
<feature type="coiled-coil region" evidence="4">
    <location>
        <begin position="135"/>
        <end position="169"/>
    </location>
</feature>
<proteinExistence type="predicted"/>
<accession>A0A2Z7AED7</accession>